<dbReference type="eggNOG" id="KOG0777">
    <property type="taxonomic scope" value="Eukaryota"/>
</dbReference>
<proteinExistence type="predicted"/>
<dbReference type="AlphaFoldDB" id="M3AR91"/>
<dbReference type="InterPro" id="IPR000092">
    <property type="entry name" value="Polyprenyl_synt"/>
</dbReference>
<keyword evidence="2" id="KW-0479">Metal-binding</keyword>
<dbReference type="Pfam" id="PF19086">
    <property type="entry name" value="Terpene_syn_C_2"/>
    <property type="match status" value="1"/>
</dbReference>
<dbReference type="Pfam" id="PF00348">
    <property type="entry name" value="polyprenyl_synt"/>
    <property type="match status" value="1"/>
</dbReference>
<dbReference type="VEuPathDB" id="FungiDB:MYCFIDRAFT_132843"/>
<dbReference type="STRING" id="383855.M3AR91"/>
<dbReference type="HOGENOM" id="CLU_014015_10_0_1"/>
<dbReference type="InterPro" id="IPR008949">
    <property type="entry name" value="Isoprenoid_synthase_dom_sf"/>
</dbReference>
<dbReference type="InterPro" id="IPR033749">
    <property type="entry name" value="Polyprenyl_synt_CS"/>
</dbReference>
<evidence type="ECO:0000256" key="4">
    <source>
        <dbReference type="SAM" id="MobiDB-lite"/>
    </source>
</evidence>
<evidence type="ECO:0008006" key="7">
    <source>
        <dbReference type="Google" id="ProtNLM"/>
    </source>
</evidence>
<keyword evidence="1" id="KW-0808">Transferase</keyword>
<dbReference type="PANTHER" id="PTHR12001">
    <property type="entry name" value="GERANYLGERANYL PYROPHOSPHATE SYNTHASE"/>
    <property type="match status" value="1"/>
</dbReference>
<evidence type="ECO:0000256" key="3">
    <source>
        <dbReference type="ARBA" id="ARBA00022842"/>
    </source>
</evidence>
<dbReference type="GO" id="GO:0004659">
    <property type="term" value="F:prenyltransferase activity"/>
    <property type="evidence" value="ECO:0007669"/>
    <property type="project" value="InterPro"/>
</dbReference>
<accession>M3AR91</accession>
<name>M3AR91_PSEFD</name>
<keyword evidence="3" id="KW-0460">Magnesium</keyword>
<evidence type="ECO:0000313" key="6">
    <source>
        <dbReference type="Proteomes" id="UP000016932"/>
    </source>
</evidence>
<sequence length="701" mass="79438">MIYQFSTIVDPKTYDNEGLSKGIDLRKNNFTHFEDRGAIRAQHDWARYVAPIKQFKGTLGHDFSFMTVCVPECIPERLEIISYANEFAFLYDDATELETEDNMNSENDKMMQGFLTDALSSRPPKDLDSSGKMRILTQMVSEMMAIDKKCAVVTMRAWSEFLRVGSSRQHGTIFTRLEDYLPYRVKDVGEMFWYGVVTFGMALHIPDHEMEACHRLMEPAWVAVGLANDVFSWPKERDANQKSGRSHIINAVWILMQEKGLSEEQAGQYCRELAAQYVARYVENVQRVKDDESLSADLRTYIEAMQYSISGNVIWSKSCPRYNPGQHFNQTQVDWMLNGVPDPTGFDSSSSSYDSTSTNGSPKPESETTVESRSQEGGTDDISGIMSSLLDCSLPPLSHEVRLSSTFGAPWEYIDSLPSKGARDMFLDGINHWLDVGRETSSQVKKVVRMLHNASLMFDDVQDGSPLRRSKPATHRVFGIAQTINSASFLVNESIKETRRFAGDRGVDIVLEQLTSLFVGQAQDLHSSRNLSCPSLTEYIQTIDQKTGALFILAAKLMCLFSTTDKATERSLLRFCLLLGRFFQIRDDFQNITSHEYTKQKGFCEDLDCGTYTIPLIYTIAQEPHNILLQNLLSTRLADGALDDAQKSLILEQMELKETNKYLKKILSLLHNELMAELQFLSDLFASENLYIKLMLLKLGV</sequence>
<feature type="compositionally biased region" description="Low complexity" evidence="4">
    <location>
        <begin position="346"/>
        <end position="362"/>
    </location>
</feature>
<dbReference type="GO" id="GO:0046872">
    <property type="term" value="F:metal ion binding"/>
    <property type="evidence" value="ECO:0007669"/>
    <property type="project" value="UniProtKB-KW"/>
</dbReference>
<gene>
    <name evidence="5" type="ORF">MYCFIDRAFT_132843</name>
</gene>
<dbReference type="GO" id="GO:0043386">
    <property type="term" value="P:mycotoxin biosynthetic process"/>
    <property type="evidence" value="ECO:0007669"/>
    <property type="project" value="UniProtKB-ARBA"/>
</dbReference>
<evidence type="ECO:0000313" key="5">
    <source>
        <dbReference type="EMBL" id="EME87121.1"/>
    </source>
</evidence>
<dbReference type="PANTHER" id="PTHR12001:SF72">
    <property type="entry name" value="THIJ_PFPI FAMILY PROTEIN (AFU_ORTHOLOGUE AFUA_3G01210)-RELATED"/>
    <property type="match status" value="1"/>
</dbReference>
<organism evidence="5 6">
    <name type="scientific">Pseudocercospora fijiensis (strain CIRAD86)</name>
    <name type="common">Black leaf streak disease fungus</name>
    <name type="synonym">Mycosphaerella fijiensis</name>
    <dbReference type="NCBI Taxonomy" id="383855"/>
    <lineage>
        <taxon>Eukaryota</taxon>
        <taxon>Fungi</taxon>
        <taxon>Dikarya</taxon>
        <taxon>Ascomycota</taxon>
        <taxon>Pezizomycotina</taxon>
        <taxon>Dothideomycetes</taxon>
        <taxon>Dothideomycetidae</taxon>
        <taxon>Mycosphaerellales</taxon>
        <taxon>Mycosphaerellaceae</taxon>
        <taxon>Pseudocercospora</taxon>
    </lineage>
</organism>
<evidence type="ECO:0000256" key="1">
    <source>
        <dbReference type="ARBA" id="ARBA00022679"/>
    </source>
</evidence>
<dbReference type="Proteomes" id="UP000016932">
    <property type="component" value="Unassembled WGS sequence"/>
</dbReference>
<dbReference type="EMBL" id="KB446556">
    <property type="protein sequence ID" value="EME87121.1"/>
    <property type="molecule type" value="Genomic_DNA"/>
</dbReference>
<dbReference type="RefSeq" id="XP_007924161.1">
    <property type="nucleotide sequence ID" value="XM_007925970.1"/>
</dbReference>
<dbReference type="KEGG" id="pfj:MYCFIDRAFT_132843"/>
<feature type="region of interest" description="Disordered" evidence="4">
    <location>
        <begin position="346"/>
        <end position="381"/>
    </location>
</feature>
<dbReference type="PROSITE" id="PS00444">
    <property type="entry name" value="POLYPRENYL_SYNTHASE_2"/>
    <property type="match status" value="1"/>
</dbReference>
<dbReference type="SUPFAM" id="SSF48576">
    <property type="entry name" value="Terpenoid synthases"/>
    <property type="match status" value="2"/>
</dbReference>
<dbReference type="OrthoDB" id="6921389at2759"/>
<keyword evidence="6" id="KW-1185">Reference proteome</keyword>
<dbReference type="SMR" id="M3AR91"/>
<feature type="compositionally biased region" description="Polar residues" evidence="4">
    <location>
        <begin position="367"/>
        <end position="377"/>
    </location>
</feature>
<dbReference type="GeneID" id="19330827"/>
<protein>
    <recommendedName>
        <fullName evidence="7">Fusicoccadiene synthase</fullName>
    </recommendedName>
</protein>
<reference evidence="5 6" key="1">
    <citation type="journal article" date="2012" name="PLoS Pathog.">
        <title>Diverse lifestyles and strategies of plant pathogenesis encoded in the genomes of eighteen Dothideomycetes fungi.</title>
        <authorList>
            <person name="Ohm R.A."/>
            <person name="Feau N."/>
            <person name="Henrissat B."/>
            <person name="Schoch C.L."/>
            <person name="Horwitz B.A."/>
            <person name="Barry K.W."/>
            <person name="Condon B.J."/>
            <person name="Copeland A.C."/>
            <person name="Dhillon B."/>
            <person name="Glaser F."/>
            <person name="Hesse C.N."/>
            <person name="Kosti I."/>
            <person name="LaButti K."/>
            <person name="Lindquist E.A."/>
            <person name="Lucas S."/>
            <person name="Salamov A.A."/>
            <person name="Bradshaw R.E."/>
            <person name="Ciuffetti L."/>
            <person name="Hamelin R.C."/>
            <person name="Kema G.H.J."/>
            <person name="Lawrence C."/>
            <person name="Scott J.A."/>
            <person name="Spatafora J.W."/>
            <person name="Turgeon B.G."/>
            <person name="de Wit P.J.G.M."/>
            <person name="Zhong S."/>
            <person name="Goodwin S.B."/>
            <person name="Grigoriev I.V."/>
        </authorList>
    </citation>
    <scope>NUCLEOTIDE SEQUENCE [LARGE SCALE GENOMIC DNA]</scope>
    <source>
        <strain evidence="5 6">CIRAD86</strain>
    </source>
</reference>
<dbReference type="Gene3D" id="1.10.600.10">
    <property type="entry name" value="Farnesyl Diphosphate Synthase"/>
    <property type="match status" value="2"/>
</dbReference>
<dbReference type="GO" id="GO:0008299">
    <property type="term" value="P:isoprenoid biosynthetic process"/>
    <property type="evidence" value="ECO:0007669"/>
    <property type="project" value="InterPro"/>
</dbReference>
<evidence type="ECO:0000256" key="2">
    <source>
        <dbReference type="ARBA" id="ARBA00022723"/>
    </source>
</evidence>
<dbReference type="GO" id="GO:0046165">
    <property type="term" value="P:alcohol biosynthetic process"/>
    <property type="evidence" value="ECO:0007669"/>
    <property type="project" value="UniProtKB-ARBA"/>
</dbReference>